<evidence type="ECO:0000256" key="1">
    <source>
        <dbReference type="SAM" id="MobiDB-lite"/>
    </source>
</evidence>
<evidence type="ECO:0000313" key="5">
    <source>
        <dbReference type="Proteomes" id="UP000784919"/>
    </source>
</evidence>
<feature type="domain" description="HTH myb-type" evidence="3">
    <location>
        <begin position="15"/>
        <end position="64"/>
    </location>
</feature>
<sequence>MNSPEGRGSLRVQPKRRPWTAEEDRLLVQFKESHKVWTKISDILPGRSLDSCQLRYQLLSNERERSEPEETNNKIAMAYDRLKEDIWSPIATEMSVVWREAERMHWLLGKKQMRKRGTHDSFRTTRINLPLPQVDDARVEAPGQQQDEPRQHQQQGARMPGSNWSGSEEAFLFAYRRSGMLWDDIARLLPERTAKGCHDHYFKQRATGPAWTQERKNDLCKRYERLRQIMWTKIGVVLKVPWQYVEVIHWRLGEEEIKERAEFVKERAGAALISRAAFGLALPDEHSDEANEHSDEEHDQSAYHPQHPQYQTEPAHMANEGRPGSSVTLPGIYEFLAGVPP</sequence>
<name>A0A9P7MWZ4_9HYPO</name>
<feature type="compositionally biased region" description="Basic and acidic residues" evidence="1">
    <location>
        <begin position="286"/>
        <end position="301"/>
    </location>
</feature>
<dbReference type="Gene3D" id="1.10.10.60">
    <property type="entry name" value="Homeodomain-like"/>
    <property type="match status" value="1"/>
</dbReference>
<dbReference type="PROSITE" id="PS50090">
    <property type="entry name" value="MYB_LIKE"/>
    <property type="match status" value="2"/>
</dbReference>
<protein>
    <recommendedName>
        <fullName evidence="6">DRPLA protein</fullName>
    </recommendedName>
</protein>
<evidence type="ECO:0008006" key="6">
    <source>
        <dbReference type="Google" id="ProtNLM"/>
    </source>
</evidence>
<comment type="caution">
    <text evidence="4">The sequence shown here is derived from an EMBL/GenBank/DDBJ whole genome shotgun (WGS) entry which is preliminary data.</text>
</comment>
<gene>
    <name evidence="4" type="ORF">E4U56_007049</name>
</gene>
<accession>A0A9P7MWZ4</accession>
<dbReference type="Proteomes" id="UP000784919">
    <property type="component" value="Unassembled WGS sequence"/>
</dbReference>
<evidence type="ECO:0000313" key="4">
    <source>
        <dbReference type="EMBL" id="KAG5971209.1"/>
    </source>
</evidence>
<evidence type="ECO:0000259" key="3">
    <source>
        <dbReference type="PROSITE" id="PS51294"/>
    </source>
</evidence>
<dbReference type="PANTHER" id="PTHR45614">
    <property type="entry name" value="MYB PROTEIN-RELATED"/>
    <property type="match status" value="1"/>
</dbReference>
<reference evidence="4" key="1">
    <citation type="journal article" date="2020" name="bioRxiv">
        <title>Whole genome comparisons of ergot fungi reveals the divergence and evolution of species within the genus Claviceps are the result of varying mechanisms driving genome evolution and host range expansion.</title>
        <authorList>
            <person name="Wyka S.A."/>
            <person name="Mondo S.J."/>
            <person name="Liu M."/>
            <person name="Dettman J."/>
            <person name="Nalam V."/>
            <person name="Broders K.D."/>
        </authorList>
    </citation>
    <scope>NUCLEOTIDE SEQUENCE</scope>
    <source>
        <strain evidence="4">CCC 1102</strain>
    </source>
</reference>
<organism evidence="4 5">
    <name type="scientific">Claviceps arundinis</name>
    <dbReference type="NCBI Taxonomy" id="1623583"/>
    <lineage>
        <taxon>Eukaryota</taxon>
        <taxon>Fungi</taxon>
        <taxon>Dikarya</taxon>
        <taxon>Ascomycota</taxon>
        <taxon>Pezizomycotina</taxon>
        <taxon>Sordariomycetes</taxon>
        <taxon>Hypocreomycetidae</taxon>
        <taxon>Hypocreales</taxon>
        <taxon>Clavicipitaceae</taxon>
        <taxon>Claviceps</taxon>
    </lineage>
</organism>
<dbReference type="SMART" id="SM00717">
    <property type="entry name" value="SANT"/>
    <property type="match status" value="2"/>
</dbReference>
<feature type="domain" description="Myb-like" evidence="2">
    <location>
        <begin position="156"/>
        <end position="205"/>
    </location>
</feature>
<dbReference type="AlphaFoldDB" id="A0A9P7MWZ4"/>
<proteinExistence type="predicted"/>
<evidence type="ECO:0000259" key="2">
    <source>
        <dbReference type="PROSITE" id="PS50090"/>
    </source>
</evidence>
<dbReference type="OrthoDB" id="193499at2759"/>
<dbReference type="InterPro" id="IPR009057">
    <property type="entry name" value="Homeodomain-like_sf"/>
</dbReference>
<dbReference type="EMBL" id="SRPS01000062">
    <property type="protein sequence ID" value="KAG5971209.1"/>
    <property type="molecule type" value="Genomic_DNA"/>
</dbReference>
<feature type="region of interest" description="Disordered" evidence="1">
    <location>
        <begin position="286"/>
        <end position="307"/>
    </location>
</feature>
<feature type="region of interest" description="Disordered" evidence="1">
    <location>
        <begin position="140"/>
        <end position="164"/>
    </location>
</feature>
<feature type="domain" description="Myb-like" evidence="2">
    <location>
        <begin position="11"/>
        <end position="60"/>
    </location>
</feature>
<dbReference type="InterPro" id="IPR017930">
    <property type="entry name" value="Myb_dom"/>
</dbReference>
<dbReference type="PROSITE" id="PS51294">
    <property type="entry name" value="HTH_MYB"/>
    <property type="match status" value="1"/>
</dbReference>
<dbReference type="CDD" id="cd00167">
    <property type="entry name" value="SANT"/>
    <property type="match status" value="2"/>
</dbReference>
<dbReference type="SUPFAM" id="SSF46689">
    <property type="entry name" value="Homeodomain-like"/>
    <property type="match status" value="2"/>
</dbReference>
<dbReference type="Pfam" id="PF00249">
    <property type="entry name" value="Myb_DNA-binding"/>
    <property type="match status" value="1"/>
</dbReference>
<dbReference type="InterPro" id="IPR050560">
    <property type="entry name" value="MYB_TF"/>
</dbReference>
<dbReference type="InterPro" id="IPR001005">
    <property type="entry name" value="SANT/Myb"/>
</dbReference>